<sequence length="132" mass="15021">MAQIFINSLRAASSPSVVAVYEWDDDDQALLDYIAEYKNTSYAQDHYVDRSGPAPELKWQRYNFTYDPIGGNYTYQPSGNWGSLELVIGDWIQAAQYLVDWGPAVWDKPYYFKCDEAGRAFSIDDLVVPPSS</sequence>
<organism evidence="1 2">
    <name type="scientific">Pseudonocardia thermophila</name>
    <dbReference type="NCBI Taxonomy" id="1848"/>
    <lineage>
        <taxon>Bacteria</taxon>
        <taxon>Bacillati</taxon>
        <taxon>Actinomycetota</taxon>
        <taxon>Actinomycetes</taxon>
        <taxon>Pseudonocardiales</taxon>
        <taxon>Pseudonocardiaceae</taxon>
        <taxon>Pseudonocardia</taxon>
    </lineage>
</organism>
<dbReference type="EMBL" id="FRAP01000035">
    <property type="protein sequence ID" value="SHL53281.1"/>
    <property type="molecule type" value="Genomic_DNA"/>
</dbReference>
<name>A0A1M7BEB7_PSETH</name>
<gene>
    <name evidence="1" type="ORF">SAMN05443637_13525</name>
</gene>
<keyword evidence="2" id="KW-1185">Reference proteome</keyword>
<reference evidence="1 2" key="1">
    <citation type="submission" date="2016-11" db="EMBL/GenBank/DDBJ databases">
        <authorList>
            <person name="Jaros S."/>
            <person name="Januszkiewicz K."/>
            <person name="Wedrychowicz H."/>
        </authorList>
    </citation>
    <scope>NUCLEOTIDE SEQUENCE [LARGE SCALE GENOMIC DNA]</scope>
    <source>
        <strain evidence="1 2">DSM 43832</strain>
    </source>
</reference>
<dbReference type="Proteomes" id="UP000184363">
    <property type="component" value="Unassembled WGS sequence"/>
</dbReference>
<evidence type="ECO:0000313" key="2">
    <source>
        <dbReference type="Proteomes" id="UP000184363"/>
    </source>
</evidence>
<accession>A0A1M7BEB7</accession>
<dbReference type="STRING" id="1848.SAMN05443637_13525"/>
<proteinExistence type="predicted"/>
<dbReference type="AlphaFoldDB" id="A0A1M7BEB7"/>
<evidence type="ECO:0000313" key="1">
    <source>
        <dbReference type="EMBL" id="SHL53281.1"/>
    </source>
</evidence>
<protein>
    <submittedName>
        <fullName evidence="1">Uncharacterized protein</fullName>
    </submittedName>
</protein>